<dbReference type="Gene3D" id="3.90.199.10">
    <property type="entry name" value="Topoisomerase II, domain 5"/>
    <property type="match status" value="1"/>
</dbReference>
<dbReference type="InterPro" id="IPR013760">
    <property type="entry name" value="Topo_IIA-like_dom_sf"/>
</dbReference>
<keyword evidence="2" id="KW-0413">Isomerase</keyword>
<dbReference type="SUPFAM" id="SSF56719">
    <property type="entry name" value="Type II DNA topoisomerase"/>
    <property type="match status" value="1"/>
</dbReference>
<dbReference type="InterPro" id="IPR013758">
    <property type="entry name" value="Topo_IIA_A/C_ab"/>
</dbReference>
<evidence type="ECO:0000256" key="2">
    <source>
        <dbReference type="ARBA" id="ARBA00023029"/>
    </source>
</evidence>
<comment type="catalytic activity">
    <reaction evidence="1">
        <text>ATP-dependent breakage, passage and rejoining of double-stranded DNA.</text>
        <dbReference type="EC" id="5.6.2.2"/>
    </reaction>
</comment>
<name>A0A521G221_9BACT</name>
<dbReference type="GO" id="GO:0003677">
    <property type="term" value="F:DNA binding"/>
    <property type="evidence" value="ECO:0007669"/>
    <property type="project" value="InterPro"/>
</dbReference>
<evidence type="ECO:0000256" key="1">
    <source>
        <dbReference type="ARBA" id="ARBA00000185"/>
    </source>
</evidence>
<dbReference type="EMBL" id="NQJD01000015">
    <property type="protein sequence ID" value="TAA74911.1"/>
    <property type="molecule type" value="Genomic_DNA"/>
</dbReference>
<sequence>MTDIIAPDHPQSRLHRLFDRNFLDYTAYVIRERAIPDIDDGLKPIFRSNVHSQENNLRYNTEEQHGKDSVSSY</sequence>
<protein>
    <submittedName>
        <fullName evidence="3">Uncharacterized protein</fullName>
    </submittedName>
</protein>
<dbReference type="GO" id="GO:0006265">
    <property type="term" value="P:DNA topological change"/>
    <property type="evidence" value="ECO:0007669"/>
    <property type="project" value="InterPro"/>
</dbReference>
<dbReference type="GO" id="GO:0003918">
    <property type="term" value="F:DNA topoisomerase type II (double strand cut, ATP-hydrolyzing) activity"/>
    <property type="evidence" value="ECO:0007669"/>
    <property type="project" value="UniProtKB-EC"/>
</dbReference>
<gene>
    <name evidence="3" type="ORF">CDV28_11546</name>
</gene>
<keyword evidence="4" id="KW-1185">Reference proteome</keyword>
<dbReference type="Proteomes" id="UP000316238">
    <property type="component" value="Unassembled WGS sequence"/>
</dbReference>
<accession>A0A521G221</accession>
<evidence type="ECO:0000313" key="4">
    <source>
        <dbReference type="Proteomes" id="UP000316238"/>
    </source>
</evidence>
<comment type="caution">
    <text evidence="3">The sequence shown here is derived from an EMBL/GenBank/DDBJ whole genome shotgun (WGS) entry which is preliminary data.</text>
</comment>
<reference evidence="3" key="1">
    <citation type="submission" date="2017-07" db="EMBL/GenBank/DDBJ databases">
        <title>The cable genome - Insights into the physiology and evolution of filamentous bacteria capable of sulfide oxidation via long distance electron transfer.</title>
        <authorList>
            <person name="Thorup C."/>
            <person name="Bjerg J.T."/>
            <person name="Schreiber L."/>
            <person name="Nielsen L.P."/>
            <person name="Kjeldsen K.U."/>
            <person name="Boesen T."/>
            <person name="Boggild A."/>
            <person name="Meysman F."/>
            <person name="Geelhoed J."/>
            <person name="Schramm A."/>
        </authorList>
    </citation>
    <scope>NUCLEOTIDE SEQUENCE [LARGE SCALE GENOMIC DNA]</scope>
    <source>
        <strain evidence="3">GS</strain>
    </source>
</reference>
<dbReference type="AlphaFoldDB" id="A0A521G221"/>
<dbReference type="GO" id="GO:0005524">
    <property type="term" value="F:ATP binding"/>
    <property type="evidence" value="ECO:0007669"/>
    <property type="project" value="InterPro"/>
</dbReference>
<proteinExistence type="predicted"/>
<evidence type="ECO:0000313" key="3">
    <source>
        <dbReference type="EMBL" id="TAA74911.1"/>
    </source>
</evidence>
<organism evidence="3 4">
    <name type="scientific">Candidatus Electronema aureum</name>
    <dbReference type="NCBI Taxonomy" id="2005002"/>
    <lineage>
        <taxon>Bacteria</taxon>
        <taxon>Pseudomonadati</taxon>
        <taxon>Thermodesulfobacteriota</taxon>
        <taxon>Desulfobulbia</taxon>
        <taxon>Desulfobulbales</taxon>
        <taxon>Desulfobulbaceae</taxon>
        <taxon>Candidatus Electronema</taxon>
    </lineage>
</organism>
<keyword evidence="2" id="KW-0799">Topoisomerase</keyword>